<proteinExistence type="predicted"/>
<sequence length="253" mass="27492">MYISTCHFSLHSEQHEAILSSCWRAIYVYIYPHVTSLSTQSSTRRFWAPVGGHGPGRKEGEAQIHSGQLTDDATVVKELPELGFTKGSSSLVPSSPAKEQQITTSVHSTQTRFTATGPSPMCVDQPPILPATRATNLLACVHGSQTLVASAETGLMQFDLLPKTAESVPQTKTPSPLPAPKNRIHSRPEDRTAATSTQPSPETHLTPVARMPSSYVHTPIARMPSPKAAHPLVRLSQTKCPTHHKSTRLSKIR</sequence>
<feature type="region of interest" description="Disordered" evidence="1">
    <location>
        <begin position="166"/>
        <end position="210"/>
    </location>
</feature>
<comment type="caution">
    <text evidence="2">The sequence shown here is derived from an EMBL/GenBank/DDBJ whole genome shotgun (WGS) entry which is preliminary data.</text>
</comment>
<protein>
    <submittedName>
        <fullName evidence="2">Uncharacterized protein</fullName>
    </submittedName>
</protein>
<feature type="region of interest" description="Disordered" evidence="1">
    <location>
        <begin position="232"/>
        <end position="253"/>
    </location>
</feature>
<dbReference type="EMBL" id="JAKOGI010000435">
    <property type="protein sequence ID" value="KAJ8435085.1"/>
    <property type="molecule type" value="Genomic_DNA"/>
</dbReference>
<keyword evidence="3" id="KW-1185">Reference proteome</keyword>
<evidence type="ECO:0000256" key="1">
    <source>
        <dbReference type="SAM" id="MobiDB-lite"/>
    </source>
</evidence>
<evidence type="ECO:0000313" key="2">
    <source>
        <dbReference type="EMBL" id="KAJ8435085.1"/>
    </source>
</evidence>
<feature type="compositionally biased region" description="Basic residues" evidence="1">
    <location>
        <begin position="241"/>
        <end position="253"/>
    </location>
</feature>
<evidence type="ECO:0000313" key="3">
    <source>
        <dbReference type="Proteomes" id="UP001153076"/>
    </source>
</evidence>
<reference evidence="2" key="1">
    <citation type="submission" date="2022-04" db="EMBL/GenBank/DDBJ databases">
        <title>Carnegiea gigantea Genome sequencing and assembly v2.</title>
        <authorList>
            <person name="Copetti D."/>
            <person name="Sanderson M.J."/>
            <person name="Burquez A."/>
            <person name="Wojciechowski M.F."/>
        </authorList>
    </citation>
    <scope>NUCLEOTIDE SEQUENCE</scope>
    <source>
        <strain evidence="2">SGP5-SGP5p</strain>
        <tissue evidence="2">Aerial part</tissue>
    </source>
</reference>
<dbReference type="AlphaFoldDB" id="A0A9Q1K266"/>
<name>A0A9Q1K266_9CARY</name>
<gene>
    <name evidence="2" type="ORF">Cgig2_033625</name>
</gene>
<organism evidence="2 3">
    <name type="scientific">Carnegiea gigantea</name>
    <dbReference type="NCBI Taxonomy" id="171969"/>
    <lineage>
        <taxon>Eukaryota</taxon>
        <taxon>Viridiplantae</taxon>
        <taxon>Streptophyta</taxon>
        <taxon>Embryophyta</taxon>
        <taxon>Tracheophyta</taxon>
        <taxon>Spermatophyta</taxon>
        <taxon>Magnoliopsida</taxon>
        <taxon>eudicotyledons</taxon>
        <taxon>Gunneridae</taxon>
        <taxon>Pentapetalae</taxon>
        <taxon>Caryophyllales</taxon>
        <taxon>Cactineae</taxon>
        <taxon>Cactaceae</taxon>
        <taxon>Cactoideae</taxon>
        <taxon>Echinocereeae</taxon>
        <taxon>Carnegiea</taxon>
    </lineage>
</organism>
<accession>A0A9Q1K266</accession>
<feature type="compositionally biased region" description="Polar residues" evidence="1">
    <location>
        <begin position="193"/>
        <end position="203"/>
    </location>
</feature>
<dbReference type="Proteomes" id="UP001153076">
    <property type="component" value="Unassembled WGS sequence"/>
</dbReference>